<evidence type="ECO:0000313" key="2">
    <source>
        <dbReference type="EMBL" id="ETO22210.1"/>
    </source>
</evidence>
<dbReference type="InterPro" id="IPR036691">
    <property type="entry name" value="Endo/exonu/phosph_ase_sf"/>
</dbReference>
<keyword evidence="3" id="KW-1185">Reference proteome</keyword>
<keyword evidence="1" id="KW-1133">Transmembrane helix</keyword>
<dbReference type="Proteomes" id="UP000023152">
    <property type="component" value="Unassembled WGS sequence"/>
</dbReference>
<keyword evidence="1" id="KW-0472">Membrane</keyword>
<organism evidence="2 3">
    <name type="scientific">Reticulomyxa filosa</name>
    <dbReference type="NCBI Taxonomy" id="46433"/>
    <lineage>
        <taxon>Eukaryota</taxon>
        <taxon>Sar</taxon>
        <taxon>Rhizaria</taxon>
        <taxon>Retaria</taxon>
        <taxon>Foraminifera</taxon>
        <taxon>Monothalamids</taxon>
        <taxon>Reticulomyxidae</taxon>
        <taxon>Reticulomyxa</taxon>
    </lineage>
</organism>
<evidence type="ECO:0008006" key="4">
    <source>
        <dbReference type="Google" id="ProtNLM"/>
    </source>
</evidence>
<dbReference type="Gene3D" id="3.60.10.10">
    <property type="entry name" value="Endonuclease/exonuclease/phosphatase"/>
    <property type="match status" value="1"/>
</dbReference>
<evidence type="ECO:0000256" key="1">
    <source>
        <dbReference type="SAM" id="Phobius"/>
    </source>
</evidence>
<dbReference type="EMBL" id="ASPP01010931">
    <property type="protein sequence ID" value="ETO22210.1"/>
    <property type="molecule type" value="Genomic_DNA"/>
</dbReference>
<keyword evidence="1" id="KW-0812">Transmembrane</keyword>
<dbReference type="AlphaFoldDB" id="X6N7E5"/>
<gene>
    <name evidence="2" type="ORF">RFI_14990</name>
</gene>
<reference evidence="2 3" key="1">
    <citation type="journal article" date="2013" name="Curr. Biol.">
        <title>The Genome of the Foraminiferan Reticulomyxa filosa.</title>
        <authorList>
            <person name="Glockner G."/>
            <person name="Hulsmann N."/>
            <person name="Schleicher M."/>
            <person name="Noegel A.A."/>
            <person name="Eichinger L."/>
            <person name="Gallinger C."/>
            <person name="Pawlowski J."/>
            <person name="Sierra R."/>
            <person name="Euteneuer U."/>
            <person name="Pillet L."/>
            <person name="Moustafa A."/>
            <person name="Platzer M."/>
            <person name="Groth M."/>
            <person name="Szafranski K."/>
            <person name="Schliwa M."/>
        </authorList>
    </citation>
    <scope>NUCLEOTIDE SEQUENCE [LARGE SCALE GENOMIC DNA]</scope>
</reference>
<protein>
    <recommendedName>
        <fullName evidence="4">Endonuclease/exonuclease/phosphatase domain-containing protein</fullName>
    </recommendedName>
</protein>
<dbReference type="SUPFAM" id="SSF56219">
    <property type="entry name" value="DNase I-like"/>
    <property type="match status" value="1"/>
</dbReference>
<comment type="caution">
    <text evidence="2">The sequence shown here is derived from an EMBL/GenBank/DDBJ whole genome shotgun (WGS) entry which is preliminary data.</text>
</comment>
<proteinExistence type="predicted"/>
<accession>X6N7E5</accession>
<feature type="transmembrane region" description="Helical" evidence="1">
    <location>
        <begin position="6"/>
        <end position="30"/>
    </location>
</feature>
<sequence>MWQTYIVVGLVVGLGYVLLRTLYYFLLAYYERAYFTGKTTILFNGFDPIDLTPSVPPLSNQLTRGDILVRDFRDETAKKKIEQRFKEKSERQSIRIVTVNIEMDTIGEIANALKMNSLFTAEIITVTNKKIRKHFEKGVISDTTNIGYEGVICLQFSTSIKKKKEEMCKEDWEKKVFFCHWYIETLHLWLFFLMIEICNQNFKISKLFLFCFFYSPFFLYKTGNGILSKFDFVETKGLIVSCAREKSKHTDKTHTEAVAVCDIPHFGLLGCYCLHLDTNWTGVKGRVRQYLEILEDVSNQRTKYLKVNKNFHQVLGGDLNTLCCGLARFLPPFACNWYSSVGTLKQHIPFSKSFCFFVLFLKKDQYESTYFQKHGVEYGNKIYNLDFRDPFDKVKDVSFYALNGLYQAKLDWLLLSAGLKPTHWEVCPLDDKCSDHQWIFTDIELA</sequence>
<evidence type="ECO:0000313" key="3">
    <source>
        <dbReference type="Proteomes" id="UP000023152"/>
    </source>
</evidence>
<name>X6N7E5_RETFI</name>